<sequence length="94" mass="9742">MDLEGSSARIYVRGGVTSRNLRALYALVRRTNALAPGLDIAIDLAAAAVQPDALDALRAATAAGHLPESADPAQAGCRLRILARQPETVPLLAA</sequence>
<reference evidence="1 2" key="1">
    <citation type="submission" date="2020-04" db="EMBL/GenBank/DDBJ databases">
        <authorList>
            <person name="Liu S."/>
        </authorList>
    </citation>
    <scope>NUCLEOTIDE SEQUENCE [LARGE SCALE GENOMIC DNA]</scope>
    <source>
        <strain evidence="1 2">CGMCC 1.15091</strain>
    </source>
</reference>
<organism evidence="1 2">
    <name type="scientific">Arthrobacter deserti</name>
    <dbReference type="NCBI Taxonomy" id="1742687"/>
    <lineage>
        <taxon>Bacteria</taxon>
        <taxon>Bacillati</taxon>
        <taxon>Actinomycetota</taxon>
        <taxon>Actinomycetes</taxon>
        <taxon>Micrococcales</taxon>
        <taxon>Micrococcaceae</taxon>
        <taxon>Arthrobacter</taxon>
    </lineage>
</organism>
<protein>
    <recommendedName>
        <fullName evidence="3">STAS domain-containing protein</fullName>
    </recommendedName>
</protein>
<evidence type="ECO:0000313" key="1">
    <source>
        <dbReference type="EMBL" id="NKX49935.1"/>
    </source>
</evidence>
<name>A0ABX1JMX0_9MICC</name>
<proteinExistence type="predicted"/>
<evidence type="ECO:0008006" key="3">
    <source>
        <dbReference type="Google" id="ProtNLM"/>
    </source>
</evidence>
<dbReference type="Proteomes" id="UP000523795">
    <property type="component" value="Unassembled WGS sequence"/>
</dbReference>
<gene>
    <name evidence="1" type="ORF">HER39_04960</name>
</gene>
<evidence type="ECO:0000313" key="2">
    <source>
        <dbReference type="Proteomes" id="UP000523795"/>
    </source>
</evidence>
<keyword evidence="2" id="KW-1185">Reference proteome</keyword>
<comment type="caution">
    <text evidence="1">The sequence shown here is derived from an EMBL/GenBank/DDBJ whole genome shotgun (WGS) entry which is preliminary data.</text>
</comment>
<dbReference type="EMBL" id="JAAZSR010000048">
    <property type="protein sequence ID" value="NKX49935.1"/>
    <property type="molecule type" value="Genomic_DNA"/>
</dbReference>
<accession>A0ABX1JMX0</accession>